<comment type="caution">
    <text evidence="1">The sequence shown here is derived from an EMBL/GenBank/DDBJ whole genome shotgun (WGS) entry which is preliminary data.</text>
</comment>
<name>A0ABU6U7S8_9FABA</name>
<organism evidence="1 2">
    <name type="scientific">Stylosanthes scabra</name>
    <dbReference type="NCBI Taxonomy" id="79078"/>
    <lineage>
        <taxon>Eukaryota</taxon>
        <taxon>Viridiplantae</taxon>
        <taxon>Streptophyta</taxon>
        <taxon>Embryophyta</taxon>
        <taxon>Tracheophyta</taxon>
        <taxon>Spermatophyta</taxon>
        <taxon>Magnoliopsida</taxon>
        <taxon>eudicotyledons</taxon>
        <taxon>Gunneridae</taxon>
        <taxon>Pentapetalae</taxon>
        <taxon>rosids</taxon>
        <taxon>fabids</taxon>
        <taxon>Fabales</taxon>
        <taxon>Fabaceae</taxon>
        <taxon>Papilionoideae</taxon>
        <taxon>50 kb inversion clade</taxon>
        <taxon>dalbergioids sensu lato</taxon>
        <taxon>Dalbergieae</taxon>
        <taxon>Pterocarpus clade</taxon>
        <taxon>Stylosanthes</taxon>
    </lineage>
</organism>
<keyword evidence="2" id="KW-1185">Reference proteome</keyword>
<gene>
    <name evidence="1" type="ORF">PIB30_021589</name>
</gene>
<dbReference type="Proteomes" id="UP001341840">
    <property type="component" value="Unassembled WGS sequence"/>
</dbReference>
<evidence type="ECO:0000313" key="1">
    <source>
        <dbReference type="EMBL" id="MED6157246.1"/>
    </source>
</evidence>
<accession>A0ABU6U7S8</accession>
<dbReference type="EMBL" id="JASCZI010120900">
    <property type="protein sequence ID" value="MED6157246.1"/>
    <property type="molecule type" value="Genomic_DNA"/>
</dbReference>
<sequence>MVREENKMSYYELANKLSHKFHEILNINVAENIQKNVEDPIIRQISNMPPPRMDNDIHQDVENSAWGQHDIEEVVTQILNRSSFDIWSSIKLVLIQLFRILSKKCNCLKVGKSPSHFLYFLEKVTNRPSST</sequence>
<evidence type="ECO:0000313" key="2">
    <source>
        <dbReference type="Proteomes" id="UP001341840"/>
    </source>
</evidence>
<reference evidence="1 2" key="1">
    <citation type="journal article" date="2023" name="Plants (Basel)">
        <title>Bridging the Gap: Combining Genomics and Transcriptomics Approaches to Understand Stylosanthes scabra, an Orphan Legume from the Brazilian Caatinga.</title>
        <authorList>
            <person name="Ferreira-Neto J.R.C."/>
            <person name="da Silva M.D."/>
            <person name="Binneck E."/>
            <person name="de Melo N.F."/>
            <person name="da Silva R.H."/>
            <person name="de Melo A.L.T.M."/>
            <person name="Pandolfi V."/>
            <person name="Bustamante F.O."/>
            <person name="Brasileiro-Vidal A.C."/>
            <person name="Benko-Iseppon A.M."/>
        </authorList>
    </citation>
    <scope>NUCLEOTIDE SEQUENCE [LARGE SCALE GENOMIC DNA]</scope>
    <source>
        <tissue evidence="1">Leaves</tissue>
    </source>
</reference>
<proteinExistence type="predicted"/>
<protein>
    <submittedName>
        <fullName evidence="1">Uncharacterized protein</fullName>
    </submittedName>
</protein>